<dbReference type="SUPFAM" id="SSF47413">
    <property type="entry name" value="lambda repressor-like DNA-binding domains"/>
    <property type="match status" value="1"/>
</dbReference>
<dbReference type="AlphaFoldDB" id="A0A0P9D9M9"/>
<evidence type="ECO:0000313" key="2">
    <source>
        <dbReference type="EMBL" id="KPV52233.1"/>
    </source>
</evidence>
<dbReference type="EMBL" id="LJCR01000614">
    <property type="protein sequence ID" value="KPV52233.1"/>
    <property type="molecule type" value="Genomic_DNA"/>
</dbReference>
<dbReference type="Gene3D" id="1.10.260.40">
    <property type="entry name" value="lambda repressor-like DNA-binding domains"/>
    <property type="match status" value="1"/>
</dbReference>
<evidence type="ECO:0000259" key="1">
    <source>
        <dbReference type="PROSITE" id="PS50943"/>
    </source>
</evidence>
<feature type="non-terminal residue" evidence="2">
    <location>
        <position position="92"/>
    </location>
</feature>
<dbReference type="InterPro" id="IPR010982">
    <property type="entry name" value="Lambda_DNA-bd_dom_sf"/>
</dbReference>
<dbReference type="SMART" id="SM00530">
    <property type="entry name" value="HTH_XRE"/>
    <property type="match status" value="1"/>
</dbReference>
<organism evidence="2 3">
    <name type="scientific">Kouleothrix aurantiaca</name>
    <dbReference type="NCBI Taxonomy" id="186479"/>
    <lineage>
        <taxon>Bacteria</taxon>
        <taxon>Bacillati</taxon>
        <taxon>Chloroflexota</taxon>
        <taxon>Chloroflexia</taxon>
        <taxon>Chloroflexales</taxon>
        <taxon>Roseiflexineae</taxon>
        <taxon>Roseiflexaceae</taxon>
        <taxon>Kouleothrix</taxon>
    </lineage>
</organism>
<name>A0A0P9D9M9_9CHLR</name>
<gene>
    <name evidence="2" type="ORF">SE17_16730</name>
</gene>
<evidence type="ECO:0000313" key="3">
    <source>
        <dbReference type="Proteomes" id="UP000050509"/>
    </source>
</evidence>
<accession>A0A0P9D9M9</accession>
<feature type="domain" description="HTH cro/C1-type" evidence="1">
    <location>
        <begin position="11"/>
        <end position="65"/>
    </location>
</feature>
<keyword evidence="3" id="KW-1185">Reference proteome</keyword>
<reference evidence="2 3" key="1">
    <citation type="submission" date="2015-09" db="EMBL/GenBank/DDBJ databases">
        <title>Draft genome sequence of Kouleothrix aurantiaca JCM 19913.</title>
        <authorList>
            <person name="Hemp J."/>
        </authorList>
    </citation>
    <scope>NUCLEOTIDE SEQUENCE [LARGE SCALE GENOMIC DNA]</scope>
    <source>
        <strain evidence="2 3">COM-B</strain>
    </source>
</reference>
<dbReference type="GO" id="GO:0003677">
    <property type="term" value="F:DNA binding"/>
    <property type="evidence" value="ECO:0007669"/>
    <property type="project" value="InterPro"/>
</dbReference>
<dbReference type="InterPro" id="IPR001387">
    <property type="entry name" value="Cro/C1-type_HTH"/>
</dbReference>
<dbReference type="Proteomes" id="UP000050509">
    <property type="component" value="Unassembled WGS sequence"/>
</dbReference>
<sequence>MQRSTRFGQMIRQRRKALDLTQAELARQVGCAEITIRKIEAGEFQPSRPFLARLADLLGIAASERAEFLAAGRGVAAERIDTLPIPPNPLIG</sequence>
<dbReference type="CDD" id="cd00093">
    <property type="entry name" value="HTH_XRE"/>
    <property type="match status" value="1"/>
</dbReference>
<comment type="caution">
    <text evidence="2">The sequence shown here is derived from an EMBL/GenBank/DDBJ whole genome shotgun (WGS) entry which is preliminary data.</text>
</comment>
<proteinExistence type="predicted"/>
<dbReference type="PROSITE" id="PS50943">
    <property type="entry name" value="HTH_CROC1"/>
    <property type="match status" value="1"/>
</dbReference>
<protein>
    <recommendedName>
        <fullName evidence="1">HTH cro/C1-type domain-containing protein</fullName>
    </recommendedName>
</protein>
<dbReference type="Pfam" id="PF13560">
    <property type="entry name" value="HTH_31"/>
    <property type="match status" value="1"/>
</dbReference>